<evidence type="ECO:0000256" key="8">
    <source>
        <dbReference type="ARBA" id="ARBA00023033"/>
    </source>
</evidence>
<dbReference type="GO" id="GO:0004497">
    <property type="term" value="F:monooxygenase activity"/>
    <property type="evidence" value="ECO:0007669"/>
    <property type="project" value="UniProtKB-KW"/>
</dbReference>
<dbReference type="EnsemblMetazoa" id="PPAI008976-RA">
    <property type="protein sequence ID" value="PPAI008976-PA"/>
    <property type="gene ID" value="PPAI008976"/>
</dbReference>
<keyword evidence="8 10" id="KW-0503">Monooxygenase</keyword>
<accession>A0A1B0DL32</accession>
<evidence type="ECO:0000256" key="2">
    <source>
        <dbReference type="ARBA" id="ARBA00003690"/>
    </source>
</evidence>
<feature type="binding site" description="axial binding residue" evidence="9">
    <location>
        <position position="258"/>
    </location>
    <ligand>
        <name>heme</name>
        <dbReference type="ChEBI" id="CHEBI:30413"/>
    </ligand>
    <ligandPart>
        <name>Fe</name>
        <dbReference type="ChEBI" id="CHEBI:18248"/>
    </ligandPart>
</feature>
<evidence type="ECO:0000256" key="3">
    <source>
        <dbReference type="ARBA" id="ARBA00010617"/>
    </source>
</evidence>
<protein>
    <submittedName>
        <fullName evidence="11">Uncharacterized protein</fullName>
    </submittedName>
</protein>
<dbReference type="InterPro" id="IPR002401">
    <property type="entry name" value="Cyt_P450_E_grp-I"/>
</dbReference>
<keyword evidence="7 9" id="KW-0408">Iron</keyword>
<dbReference type="GO" id="GO:0016705">
    <property type="term" value="F:oxidoreductase activity, acting on paired donors, with incorporation or reduction of molecular oxygen"/>
    <property type="evidence" value="ECO:0007669"/>
    <property type="project" value="InterPro"/>
</dbReference>
<dbReference type="InterPro" id="IPR036396">
    <property type="entry name" value="Cyt_P450_sf"/>
</dbReference>
<evidence type="ECO:0000256" key="10">
    <source>
        <dbReference type="RuleBase" id="RU000461"/>
    </source>
</evidence>
<dbReference type="EMBL" id="AJVK01069147">
    <property type="status" value="NOT_ANNOTATED_CDS"/>
    <property type="molecule type" value="Genomic_DNA"/>
</dbReference>
<dbReference type="InterPro" id="IPR050196">
    <property type="entry name" value="Cytochrome_P450_Monoox"/>
</dbReference>
<dbReference type="PANTHER" id="PTHR24291:SF105">
    <property type="entry name" value="CYTOCHROME P450 4P1-RELATED"/>
    <property type="match status" value="1"/>
</dbReference>
<evidence type="ECO:0000256" key="1">
    <source>
        <dbReference type="ARBA" id="ARBA00001971"/>
    </source>
</evidence>
<dbReference type="InterPro" id="IPR017972">
    <property type="entry name" value="Cyt_P450_CS"/>
</dbReference>
<dbReference type="InterPro" id="IPR001128">
    <property type="entry name" value="Cyt_P450"/>
</dbReference>
<dbReference type="SUPFAM" id="SSF48264">
    <property type="entry name" value="Cytochrome P450"/>
    <property type="match status" value="1"/>
</dbReference>
<evidence type="ECO:0000313" key="12">
    <source>
        <dbReference type="Proteomes" id="UP000092462"/>
    </source>
</evidence>
<evidence type="ECO:0000256" key="6">
    <source>
        <dbReference type="ARBA" id="ARBA00023002"/>
    </source>
</evidence>
<evidence type="ECO:0000313" key="11">
    <source>
        <dbReference type="EnsemblMetazoa" id="PPAI008976-PA"/>
    </source>
</evidence>
<dbReference type="PROSITE" id="PS00086">
    <property type="entry name" value="CYTOCHROME_P450"/>
    <property type="match status" value="1"/>
</dbReference>
<comment type="cofactor">
    <cofactor evidence="1 9">
        <name>heme</name>
        <dbReference type="ChEBI" id="CHEBI:30413"/>
    </cofactor>
</comment>
<dbReference type="PRINTS" id="PR00385">
    <property type="entry name" value="P450"/>
</dbReference>
<evidence type="ECO:0000256" key="7">
    <source>
        <dbReference type="ARBA" id="ARBA00023004"/>
    </source>
</evidence>
<keyword evidence="12" id="KW-1185">Reference proteome</keyword>
<comment type="function">
    <text evidence="2">May be involved in the metabolism of insect hormones and in the breakdown of synthetic insecticides.</text>
</comment>
<evidence type="ECO:0000256" key="4">
    <source>
        <dbReference type="ARBA" id="ARBA00022617"/>
    </source>
</evidence>
<name>A0A1B0DL32_PHLPP</name>
<dbReference type="AlphaFoldDB" id="A0A1B0DL32"/>
<dbReference type="VEuPathDB" id="VectorBase:PPAI008976"/>
<dbReference type="Pfam" id="PF00067">
    <property type="entry name" value="p450"/>
    <property type="match status" value="1"/>
</dbReference>
<proteinExistence type="inferred from homology"/>
<dbReference type="Gene3D" id="1.10.630.10">
    <property type="entry name" value="Cytochrome P450"/>
    <property type="match status" value="1"/>
</dbReference>
<sequence length="312" mass="36692">MGIKLDSQEESQIYRESIHQAGKVLVLRFIKPWLNSDFVFRILGYEKLLNKILQPIHSFTRKIIRQRNIKFMDNRDQQDCEIYDRREKHAMLDTLLLAEKNNQIDLEGIREEVDTFTFEGHDTTASAINMILFSLAENPDIQEKVYEEIMEIIQRKNGNSLEIFDYTNMTYTDRVIKESLRLYPPVPYISRELTEDQLINGYPAPTGTLVEAHIFDLHRDPQYFPDPERFDPDRFLPEQVEKRHPFAYLPFSAGPRNCIGQKFALLEIKTVIESILINFHLSPITQREDLVFVADLVLRTADPIKIKFTRRS</sequence>
<organism evidence="11 12">
    <name type="scientific">Phlebotomus papatasi</name>
    <name type="common">Sandfly</name>
    <dbReference type="NCBI Taxonomy" id="29031"/>
    <lineage>
        <taxon>Eukaryota</taxon>
        <taxon>Metazoa</taxon>
        <taxon>Ecdysozoa</taxon>
        <taxon>Arthropoda</taxon>
        <taxon>Hexapoda</taxon>
        <taxon>Insecta</taxon>
        <taxon>Pterygota</taxon>
        <taxon>Neoptera</taxon>
        <taxon>Endopterygota</taxon>
        <taxon>Diptera</taxon>
        <taxon>Nematocera</taxon>
        <taxon>Psychodoidea</taxon>
        <taxon>Psychodidae</taxon>
        <taxon>Phlebotomus</taxon>
        <taxon>Phlebotomus</taxon>
    </lineage>
</organism>
<dbReference type="PANTHER" id="PTHR24291">
    <property type="entry name" value="CYTOCHROME P450 FAMILY 4"/>
    <property type="match status" value="1"/>
</dbReference>
<keyword evidence="4 9" id="KW-0349">Heme</keyword>
<evidence type="ECO:0000256" key="5">
    <source>
        <dbReference type="ARBA" id="ARBA00022723"/>
    </source>
</evidence>
<dbReference type="PRINTS" id="PR00463">
    <property type="entry name" value="EP450I"/>
</dbReference>
<keyword evidence="5 9" id="KW-0479">Metal-binding</keyword>
<evidence type="ECO:0000256" key="9">
    <source>
        <dbReference type="PIRSR" id="PIRSR602401-1"/>
    </source>
</evidence>
<keyword evidence="6 10" id="KW-0560">Oxidoreductase</keyword>
<dbReference type="GO" id="GO:0005506">
    <property type="term" value="F:iron ion binding"/>
    <property type="evidence" value="ECO:0007669"/>
    <property type="project" value="InterPro"/>
</dbReference>
<dbReference type="GO" id="GO:0020037">
    <property type="term" value="F:heme binding"/>
    <property type="evidence" value="ECO:0007669"/>
    <property type="project" value="InterPro"/>
</dbReference>
<dbReference type="Proteomes" id="UP000092462">
    <property type="component" value="Unassembled WGS sequence"/>
</dbReference>
<dbReference type="VEuPathDB" id="VectorBase:PPAPM1_003405"/>
<comment type="similarity">
    <text evidence="3 10">Belongs to the cytochrome P450 family.</text>
</comment>
<reference evidence="11" key="1">
    <citation type="submission" date="2022-08" db="UniProtKB">
        <authorList>
            <consortium name="EnsemblMetazoa"/>
        </authorList>
    </citation>
    <scope>IDENTIFICATION</scope>
    <source>
        <strain evidence="11">Israel</strain>
    </source>
</reference>